<dbReference type="FunFam" id="3.30.160.60:FF:000125">
    <property type="entry name" value="Putative zinc finger protein 143"/>
    <property type="match status" value="2"/>
</dbReference>
<keyword evidence="5" id="KW-0862">Zinc</keyword>
<feature type="region of interest" description="Disordered" evidence="8">
    <location>
        <begin position="420"/>
        <end position="451"/>
    </location>
</feature>
<feature type="region of interest" description="Disordered" evidence="8">
    <location>
        <begin position="473"/>
        <end position="501"/>
    </location>
</feature>
<dbReference type="GO" id="GO:0005634">
    <property type="term" value="C:nucleus"/>
    <property type="evidence" value="ECO:0007669"/>
    <property type="project" value="UniProtKB-SubCell"/>
</dbReference>
<evidence type="ECO:0000256" key="3">
    <source>
        <dbReference type="ARBA" id="ARBA00022737"/>
    </source>
</evidence>
<feature type="domain" description="C2H2-type" evidence="9">
    <location>
        <begin position="573"/>
        <end position="600"/>
    </location>
</feature>
<dbReference type="VEuPathDB" id="FungiDB:TREMEDRAFT_72363"/>
<protein>
    <recommendedName>
        <fullName evidence="9">C2H2-type domain-containing protein</fullName>
    </recommendedName>
</protein>
<keyword evidence="4 7" id="KW-0863">Zinc-finger</keyword>
<dbReference type="InterPro" id="IPR013087">
    <property type="entry name" value="Znf_C2H2_type"/>
</dbReference>
<dbReference type="STRING" id="5217.A0A4V1M4I3"/>
<evidence type="ECO:0000256" key="2">
    <source>
        <dbReference type="ARBA" id="ARBA00022723"/>
    </source>
</evidence>
<dbReference type="PANTHER" id="PTHR45718:SF6">
    <property type="entry name" value="ZINC FINGER PROTEIN GLI2"/>
    <property type="match status" value="1"/>
</dbReference>
<feature type="region of interest" description="Disordered" evidence="8">
    <location>
        <begin position="26"/>
        <end position="48"/>
    </location>
</feature>
<dbReference type="SMART" id="SM00355">
    <property type="entry name" value="ZnF_C2H2"/>
    <property type="match status" value="7"/>
</dbReference>
<feature type="domain" description="C2H2-type" evidence="9">
    <location>
        <begin position="540"/>
        <end position="572"/>
    </location>
</feature>
<comment type="subcellular location">
    <subcellularLocation>
        <location evidence="1">Nucleus</location>
    </subcellularLocation>
</comment>
<dbReference type="InParanoid" id="A0A4V1M4I3"/>
<keyword evidence="2" id="KW-0479">Metal-binding</keyword>
<dbReference type="Gene3D" id="3.30.160.60">
    <property type="entry name" value="Classic Zinc Finger"/>
    <property type="match status" value="7"/>
</dbReference>
<evidence type="ECO:0000313" key="11">
    <source>
        <dbReference type="Proteomes" id="UP000289152"/>
    </source>
</evidence>
<dbReference type="AlphaFoldDB" id="A0A4V1M4I3"/>
<dbReference type="GO" id="GO:0007224">
    <property type="term" value="P:smoothened signaling pathway"/>
    <property type="evidence" value="ECO:0007669"/>
    <property type="project" value="TreeGrafter"/>
</dbReference>
<keyword evidence="11" id="KW-1185">Reference proteome</keyword>
<dbReference type="FunFam" id="3.30.160.60:FF:000110">
    <property type="entry name" value="Zinc finger protein-like"/>
    <property type="match status" value="1"/>
</dbReference>
<feature type="compositionally biased region" description="Pro residues" evidence="8">
    <location>
        <begin position="492"/>
        <end position="501"/>
    </location>
</feature>
<feature type="compositionally biased region" description="Polar residues" evidence="8">
    <location>
        <begin position="28"/>
        <end position="42"/>
    </location>
</feature>
<feature type="domain" description="C2H2-type" evidence="9">
    <location>
        <begin position="631"/>
        <end position="658"/>
    </location>
</feature>
<evidence type="ECO:0000313" key="10">
    <source>
        <dbReference type="EMBL" id="RXK40467.1"/>
    </source>
</evidence>
<dbReference type="GO" id="GO:0000978">
    <property type="term" value="F:RNA polymerase II cis-regulatory region sequence-specific DNA binding"/>
    <property type="evidence" value="ECO:0007669"/>
    <property type="project" value="TreeGrafter"/>
</dbReference>
<evidence type="ECO:0000256" key="6">
    <source>
        <dbReference type="ARBA" id="ARBA00023242"/>
    </source>
</evidence>
<evidence type="ECO:0000256" key="4">
    <source>
        <dbReference type="ARBA" id="ARBA00022771"/>
    </source>
</evidence>
<dbReference type="Pfam" id="PF00096">
    <property type="entry name" value="zf-C2H2"/>
    <property type="match status" value="4"/>
</dbReference>
<evidence type="ECO:0000256" key="7">
    <source>
        <dbReference type="PROSITE-ProRule" id="PRU00042"/>
    </source>
</evidence>
<reference evidence="10 11" key="1">
    <citation type="submission" date="2016-06" db="EMBL/GenBank/DDBJ databases">
        <title>Evolution of pathogenesis and genome organization in the Tremellales.</title>
        <authorList>
            <person name="Cuomo C."/>
            <person name="Litvintseva A."/>
            <person name="Heitman J."/>
            <person name="Chen Y."/>
            <person name="Sun S."/>
            <person name="Springer D."/>
            <person name="Dromer F."/>
            <person name="Young S."/>
            <person name="Zeng Q."/>
            <person name="Chapman S."/>
            <person name="Gujja S."/>
            <person name="Saif S."/>
            <person name="Birren B."/>
        </authorList>
    </citation>
    <scope>NUCLEOTIDE SEQUENCE [LARGE SCALE GENOMIC DNA]</scope>
    <source>
        <strain evidence="10 11">ATCC 28783</strain>
    </source>
</reference>
<keyword evidence="3" id="KW-0677">Repeat</keyword>
<dbReference type="EMBL" id="SDIL01000018">
    <property type="protein sequence ID" value="RXK40467.1"/>
    <property type="molecule type" value="Genomic_DNA"/>
</dbReference>
<gene>
    <name evidence="10" type="ORF">M231_02300</name>
</gene>
<dbReference type="Proteomes" id="UP000289152">
    <property type="component" value="Unassembled WGS sequence"/>
</dbReference>
<proteinExistence type="predicted"/>
<dbReference type="FunFam" id="3.30.160.60:FF:000417">
    <property type="entry name" value="Zinc finger protein"/>
    <property type="match status" value="1"/>
</dbReference>
<name>A0A4V1M4I3_TREME</name>
<evidence type="ECO:0000256" key="1">
    <source>
        <dbReference type="ARBA" id="ARBA00004123"/>
    </source>
</evidence>
<feature type="domain" description="C2H2-type" evidence="9">
    <location>
        <begin position="601"/>
        <end position="630"/>
    </location>
</feature>
<evidence type="ECO:0000256" key="5">
    <source>
        <dbReference type="ARBA" id="ARBA00022833"/>
    </source>
</evidence>
<dbReference type="InterPro" id="IPR036236">
    <property type="entry name" value="Znf_C2H2_sf"/>
</dbReference>
<dbReference type="SUPFAM" id="SSF57667">
    <property type="entry name" value="beta-beta-alpha zinc fingers"/>
    <property type="match status" value="4"/>
</dbReference>
<dbReference type="OrthoDB" id="3437960at2759"/>
<dbReference type="InterPro" id="IPR043359">
    <property type="entry name" value="GLI-like"/>
</dbReference>
<feature type="compositionally biased region" description="Basic residues" evidence="8">
    <location>
        <begin position="423"/>
        <end position="443"/>
    </location>
</feature>
<feature type="domain" description="C2H2-type" evidence="9">
    <location>
        <begin position="659"/>
        <end position="688"/>
    </location>
</feature>
<comment type="caution">
    <text evidence="10">The sequence shown here is derived from an EMBL/GenBank/DDBJ whole genome shotgun (WGS) entry which is preliminary data.</text>
</comment>
<accession>A0A4V1M4I3</accession>
<dbReference type="PANTHER" id="PTHR45718">
    <property type="entry name" value="TRANSCRIPTIONAL ACTIVATOR CUBITUS INTERRUPTUS"/>
    <property type="match status" value="1"/>
</dbReference>
<sequence>MQGETPHLTHAHPWAHEFICCDTEHGASPSTPNQKSSLSSLHPSPAVQHPVSNAILDHTSSRTSHEDEVNVNGKMAMGEMNEACPMEIYCCNDIYCEAECDGDCTSGLECCTDLTPQAECDACAHHEGVKEEMGDLEKWACTAEGCKAIQQYLECCTQADCGLPIIDPPPHSHHTVPQTIPMPLSQDYHSNVTVHIHPRHVPSDLASHSQQHIHDVSSHQHPFPFNTSSTTLPTHDHQQCHTSPDNILATTLAAHTCHWQNCHQVFASMPDLLAHVASDHLGAPGFPPITPIATAPVVCNQNQPVQLSTQSAEDQLLSCLWDDCFPVETHPEPAQSLPSSDIDMSGSKALSTQIGLETGVYPQHMSHQNTHEHTNSNGEPFSPQTILRHVLEEHLGIPGEIIGWDSVPISPIELAQPSNQIPQHHHHLHSPHSHSHPHSHTHLPSKSEDHSSPLINQVLKNQLANASSRLLGHPTRQKNDIKGNGSQNQLPTPEPSTNPPSPHCSHICQWANCHHDPFEDPASLMEHLTEVHVGRGKDSYICQFGECGQEGRKFSTRQKVLRHLQSHTGHRPYVCQICDQAFSEPAPLVAHMRRHAKEKPFRCEHPGCGKIFAIASSLIIHMRTHSGDKPCICPYCDKRFVEASNLTKHIRTHTGEKPFHCPHPSCGKRFARPDQMKRHMIVHDTNRKRVKI</sequence>
<dbReference type="PROSITE" id="PS00028">
    <property type="entry name" value="ZINC_FINGER_C2H2_1"/>
    <property type="match status" value="5"/>
</dbReference>
<dbReference type="PROSITE" id="PS50157">
    <property type="entry name" value="ZINC_FINGER_C2H2_2"/>
    <property type="match status" value="5"/>
</dbReference>
<evidence type="ECO:0000256" key="8">
    <source>
        <dbReference type="SAM" id="MobiDB-lite"/>
    </source>
</evidence>
<dbReference type="GO" id="GO:0008270">
    <property type="term" value="F:zinc ion binding"/>
    <property type="evidence" value="ECO:0007669"/>
    <property type="project" value="UniProtKB-KW"/>
</dbReference>
<evidence type="ECO:0000259" key="9">
    <source>
        <dbReference type="PROSITE" id="PS50157"/>
    </source>
</evidence>
<organism evidence="10 11">
    <name type="scientific">Tremella mesenterica</name>
    <name type="common">Jelly fungus</name>
    <dbReference type="NCBI Taxonomy" id="5217"/>
    <lineage>
        <taxon>Eukaryota</taxon>
        <taxon>Fungi</taxon>
        <taxon>Dikarya</taxon>
        <taxon>Basidiomycota</taxon>
        <taxon>Agaricomycotina</taxon>
        <taxon>Tremellomycetes</taxon>
        <taxon>Tremellales</taxon>
        <taxon>Tremellaceae</taxon>
        <taxon>Tremella</taxon>
    </lineage>
</organism>
<dbReference type="GO" id="GO:0000981">
    <property type="term" value="F:DNA-binding transcription factor activity, RNA polymerase II-specific"/>
    <property type="evidence" value="ECO:0007669"/>
    <property type="project" value="UniProtKB-ARBA"/>
</dbReference>
<keyword evidence="6" id="KW-0539">Nucleus</keyword>